<dbReference type="Proteomes" id="UP000078113">
    <property type="component" value="Unassembled WGS sequence"/>
</dbReference>
<keyword evidence="3" id="KW-1185">Reference proteome</keyword>
<feature type="region of interest" description="Disordered" evidence="1">
    <location>
        <begin position="58"/>
        <end position="88"/>
    </location>
</feature>
<name>A0A8X7T2D1_9BASI</name>
<comment type="caution">
    <text evidence="2">The sequence shown here is derived from an EMBL/GenBank/DDBJ whole genome shotgun (WGS) entry which is preliminary data.</text>
</comment>
<reference evidence="2" key="2">
    <citation type="journal article" date="2019" name="IMA Fungus">
        <title>Genome sequencing and comparison of five Tilletia species to identify candidate genes for the detection of regulated species infecting wheat.</title>
        <authorList>
            <person name="Nguyen H.D.T."/>
            <person name="Sultana T."/>
            <person name="Kesanakurti P."/>
            <person name="Hambleton S."/>
        </authorList>
    </citation>
    <scope>NUCLEOTIDE SEQUENCE</scope>
    <source>
        <strain evidence="2">DAOMC 236422</strain>
    </source>
</reference>
<reference evidence="2" key="1">
    <citation type="submission" date="2016-04" db="EMBL/GenBank/DDBJ databases">
        <authorList>
            <person name="Nguyen H.D."/>
            <person name="Samba Siva P."/>
            <person name="Cullis J."/>
            <person name="Levesque C.A."/>
            <person name="Hambleton S."/>
        </authorList>
    </citation>
    <scope>NUCLEOTIDE SEQUENCE</scope>
    <source>
        <strain evidence="2">DAOMC 236422</strain>
    </source>
</reference>
<protein>
    <submittedName>
        <fullName evidence="2">Uncharacterized protein</fullName>
    </submittedName>
</protein>
<accession>A0A8X7T2D1</accession>
<evidence type="ECO:0000313" key="3">
    <source>
        <dbReference type="Proteomes" id="UP000078113"/>
    </source>
</evidence>
<organism evidence="2 3">
    <name type="scientific">Tilletia walkeri</name>
    <dbReference type="NCBI Taxonomy" id="117179"/>
    <lineage>
        <taxon>Eukaryota</taxon>
        <taxon>Fungi</taxon>
        <taxon>Dikarya</taxon>
        <taxon>Basidiomycota</taxon>
        <taxon>Ustilaginomycotina</taxon>
        <taxon>Exobasidiomycetes</taxon>
        <taxon>Tilletiales</taxon>
        <taxon>Tilletiaceae</taxon>
        <taxon>Tilletia</taxon>
    </lineage>
</organism>
<sequence>MAPNSTDQIQRARAHATGLSELASSILLFCDKIEGNPALAPTLLPALTSMISETARMAPPHSGVASTPSVSASSHGTTATGATTIHNPGVSIPIQTPMPGQGYAPTSTAGYAAASKLGHFSGQMPSALRGSNASAVASRGRVSGSVAGSHGSKSKKQYSVKGDKIWIVLDRSWYGHALTDALNQLLDTYPQFAITLRFDHDWSAEQVSEAVVETALRKGIVDFRPKDDPNFEWARLENGSRRLAFNGEHNKYNALELKAEYQNKHAYVVVRMPSNPHPAFTKLYFEMLEETLPATPSASATAPQTAAQDDPCDFCGEHWPREYILNHVERCPENVSTIIP</sequence>
<gene>
    <name evidence="2" type="ORF">A4X09_0g7175</name>
</gene>
<feature type="compositionally biased region" description="Polar residues" evidence="1">
    <location>
        <begin position="64"/>
        <end position="75"/>
    </location>
</feature>
<dbReference type="EMBL" id="LWDG02000627">
    <property type="protein sequence ID" value="KAE8263643.1"/>
    <property type="molecule type" value="Genomic_DNA"/>
</dbReference>
<proteinExistence type="predicted"/>
<evidence type="ECO:0000256" key="1">
    <source>
        <dbReference type="SAM" id="MobiDB-lite"/>
    </source>
</evidence>
<dbReference type="AlphaFoldDB" id="A0A8X7T2D1"/>
<evidence type="ECO:0000313" key="2">
    <source>
        <dbReference type="EMBL" id="KAE8263643.1"/>
    </source>
</evidence>